<proteinExistence type="predicted"/>
<sequence>MAYFQLVRLRFVPEPNVDNLVNVQPNVRGFPYSSSLFQTCPRRPRSKTAMEPNEVERREEEKDAATNQDEKRRQRPSEGNQPMVATGQTSSLARRAKRERSQINE</sequence>
<name>A0A3S5ATR1_9PLAT</name>
<dbReference type="EMBL" id="CAAALY010255344">
    <property type="protein sequence ID" value="VEL37555.1"/>
    <property type="molecule type" value="Genomic_DNA"/>
</dbReference>
<dbReference type="AlphaFoldDB" id="A0A3S5ATR1"/>
<keyword evidence="3" id="KW-1185">Reference proteome</keyword>
<protein>
    <submittedName>
        <fullName evidence="2">Uncharacterized protein</fullName>
    </submittedName>
</protein>
<evidence type="ECO:0000313" key="3">
    <source>
        <dbReference type="Proteomes" id="UP000784294"/>
    </source>
</evidence>
<gene>
    <name evidence="2" type="ORF">PXEA_LOCUS30995</name>
</gene>
<comment type="caution">
    <text evidence="2">The sequence shown here is derived from an EMBL/GenBank/DDBJ whole genome shotgun (WGS) entry which is preliminary data.</text>
</comment>
<dbReference type="Proteomes" id="UP000784294">
    <property type="component" value="Unassembled WGS sequence"/>
</dbReference>
<evidence type="ECO:0000313" key="2">
    <source>
        <dbReference type="EMBL" id="VEL37555.1"/>
    </source>
</evidence>
<reference evidence="2" key="1">
    <citation type="submission" date="2018-11" db="EMBL/GenBank/DDBJ databases">
        <authorList>
            <consortium name="Pathogen Informatics"/>
        </authorList>
    </citation>
    <scope>NUCLEOTIDE SEQUENCE</scope>
</reference>
<organism evidence="2 3">
    <name type="scientific">Protopolystoma xenopodis</name>
    <dbReference type="NCBI Taxonomy" id="117903"/>
    <lineage>
        <taxon>Eukaryota</taxon>
        <taxon>Metazoa</taxon>
        <taxon>Spiralia</taxon>
        <taxon>Lophotrochozoa</taxon>
        <taxon>Platyhelminthes</taxon>
        <taxon>Monogenea</taxon>
        <taxon>Polyopisthocotylea</taxon>
        <taxon>Polystomatidea</taxon>
        <taxon>Polystomatidae</taxon>
        <taxon>Protopolystoma</taxon>
    </lineage>
</organism>
<accession>A0A3S5ATR1</accession>
<feature type="compositionally biased region" description="Basic and acidic residues" evidence="1">
    <location>
        <begin position="54"/>
        <end position="76"/>
    </location>
</feature>
<evidence type="ECO:0000256" key="1">
    <source>
        <dbReference type="SAM" id="MobiDB-lite"/>
    </source>
</evidence>
<feature type="region of interest" description="Disordered" evidence="1">
    <location>
        <begin position="28"/>
        <end position="105"/>
    </location>
</feature>